<name>A0ABP0HYH6_9DINO</name>
<dbReference type="InterPro" id="IPR001584">
    <property type="entry name" value="Integrase_cat-core"/>
</dbReference>
<dbReference type="Gene3D" id="3.30.420.10">
    <property type="entry name" value="Ribonuclease H-like superfamily/Ribonuclease H"/>
    <property type="match status" value="1"/>
</dbReference>
<feature type="region of interest" description="Disordered" evidence="1">
    <location>
        <begin position="183"/>
        <end position="203"/>
    </location>
</feature>
<proteinExistence type="predicted"/>
<protein>
    <recommendedName>
        <fullName evidence="2">Integrase catalytic domain-containing protein</fullName>
    </recommendedName>
</protein>
<evidence type="ECO:0000259" key="2">
    <source>
        <dbReference type="PROSITE" id="PS50994"/>
    </source>
</evidence>
<gene>
    <name evidence="3" type="ORF">CCMP2556_LOCUS3752</name>
</gene>
<dbReference type="InterPro" id="IPR012337">
    <property type="entry name" value="RNaseH-like_sf"/>
</dbReference>
<evidence type="ECO:0000313" key="4">
    <source>
        <dbReference type="Proteomes" id="UP001642484"/>
    </source>
</evidence>
<dbReference type="SUPFAM" id="SSF53098">
    <property type="entry name" value="Ribonuclease H-like"/>
    <property type="match status" value="1"/>
</dbReference>
<feature type="domain" description="Integrase catalytic" evidence="2">
    <location>
        <begin position="275"/>
        <end position="439"/>
    </location>
</feature>
<dbReference type="Proteomes" id="UP001642484">
    <property type="component" value="Unassembled WGS sequence"/>
</dbReference>
<dbReference type="InterPro" id="IPR036397">
    <property type="entry name" value="RNaseH_sf"/>
</dbReference>
<accession>A0ABP0HYH6</accession>
<feature type="compositionally biased region" description="Basic and acidic residues" evidence="1">
    <location>
        <begin position="656"/>
        <end position="675"/>
    </location>
</feature>
<feature type="non-terminal residue" evidence="3">
    <location>
        <position position="810"/>
    </location>
</feature>
<dbReference type="PROSITE" id="PS50994">
    <property type="entry name" value="INTEGRASE"/>
    <property type="match status" value="1"/>
</dbReference>
<comment type="caution">
    <text evidence="3">The sequence shown here is derived from an EMBL/GenBank/DDBJ whole genome shotgun (WGS) entry which is preliminary data.</text>
</comment>
<evidence type="ECO:0000313" key="3">
    <source>
        <dbReference type="EMBL" id="CAK8994697.1"/>
    </source>
</evidence>
<dbReference type="EMBL" id="CAXAMN010001483">
    <property type="protein sequence ID" value="CAK8994697.1"/>
    <property type="molecule type" value="Genomic_DNA"/>
</dbReference>
<feature type="region of interest" description="Disordered" evidence="1">
    <location>
        <begin position="607"/>
        <end position="675"/>
    </location>
</feature>
<sequence length="810" mass="92626">EKRARLPDLMKRYLKNKAEGDRLLTFAIRLCEFCDDLGIKFIFEHPHAASSWKHRAMERLLARPNVIYTKADQCQYGLQGQSGLPQRRFATNSEAISQALCKLCPGNHEHEVIIGGNRSQRSQVYPEKLRAAILKAYSQSINVAHVETVSSESMLAENHRLNYIIDTEFRALKSLQPEVPVGLTECQDPDFRVPDGPDSRLPEVPAYDTAEIFANGEDQETHEPNGSGDQEDDLEPPYEREHEEGEAQEVPEQQLPLHSRFPLERLLHRAHVGLGHPTPDRFVRILRYAKAKPEVIEAAKHLRRTLNIIDWSSKFQLMIPMDNKKPGHVREAYRHWLRLFGPPKRMALDLGREFRGAFAEQAEQDGTFVDPSAVEAPHHRGITERHGKTFKYLLQKTMDTFSCANMKEWEEMVDITMMTKNRMMNVGGFSPSQRVLGFNPFLPGGLLSGDDGHRGQQPEAKVGDLSVERAMKLRKAAAHAFIEADASNSLRRAVASGPRPILEYDIGEIVYFFRMGADKKLKFKPCYWHGPARIIMIDQPSTIWLSYQSQLVKASPERIRRASLEENMALSGWLEDLVQLKKDIVTEPIRGFLDLSDQPLPEILDDEANNEEYTPTEPDETPDQNIPMEPALPPGLQEPMGEPQRDEEVLQPPEPEQEREKRSHEEEELDEHPSKRSRLEFLEAYLLKVENLIKGRQRKEVRLQELNHRNQKCFKNAIGKEIQNNINIGAYTIVSPEESARVRQTMPNKNMESRLVLTPKPLEPHEVEKAKEEEILLDWDTDEPCKAKARHVMKGFSEEGAENIEATTPQ</sequence>
<feature type="compositionally biased region" description="Basic and acidic residues" evidence="1">
    <location>
        <begin position="189"/>
        <end position="201"/>
    </location>
</feature>
<reference evidence="3 4" key="1">
    <citation type="submission" date="2024-02" db="EMBL/GenBank/DDBJ databases">
        <authorList>
            <person name="Chen Y."/>
            <person name="Shah S."/>
            <person name="Dougan E. K."/>
            <person name="Thang M."/>
            <person name="Chan C."/>
        </authorList>
    </citation>
    <scope>NUCLEOTIDE SEQUENCE [LARGE SCALE GENOMIC DNA]</scope>
</reference>
<organism evidence="3 4">
    <name type="scientific">Durusdinium trenchii</name>
    <dbReference type="NCBI Taxonomy" id="1381693"/>
    <lineage>
        <taxon>Eukaryota</taxon>
        <taxon>Sar</taxon>
        <taxon>Alveolata</taxon>
        <taxon>Dinophyceae</taxon>
        <taxon>Suessiales</taxon>
        <taxon>Symbiodiniaceae</taxon>
        <taxon>Durusdinium</taxon>
    </lineage>
</organism>
<evidence type="ECO:0000256" key="1">
    <source>
        <dbReference type="SAM" id="MobiDB-lite"/>
    </source>
</evidence>
<keyword evidence="4" id="KW-1185">Reference proteome</keyword>
<feature type="region of interest" description="Disordered" evidence="1">
    <location>
        <begin position="217"/>
        <end position="255"/>
    </location>
</feature>
<feature type="non-terminal residue" evidence="3">
    <location>
        <position position="1"/>
    </location>
</feature>